<sequence length="792" mass="90530">MQEEKEGPLQSVQEKDGSGLVQDAFYLQSLITDAFHDEGFQKIKEYFQQRENHVPQKYDDLLLHHLNRSISKELDKNEFQYVSLLLKCIQQFFMDGLKEDEPLLIQQGLIPKLVSWFERTADFLTTTELASDASLMSVTEDFYDTALVISRSSSKGKSEMLGSFMFTLGFLVTEGNVNHGIQQEALRALNCILQTVPREERKQLLLSDVPCQLMKDFARTILTVGDYDQQVALCEALCRLTTKKSREDIVHQWFEDDVIAEAFKEIKHQEFETDCRRFLNHLNDRLGDQRRVESFPCIAAFADELEMKKPADEKLEKFWIDFNLGSQSITFYVNNTESALWDSVRLLKDAVITFSVIETEMKVLRIFLKKPVNIGNKEVMKIEIHFELQFDIAQASIKALGEDKQVVMLDQTKTFSDLFEFEEEGTEIPSSHERETDQAKESTELAELSSPEDDHGLATVPLNNQSDPAVSRGSFKYRKHLFSESNQDSSTSSSELSWTSNQKRKALKSYPSRKKTRTRSSVRFVSLLPPSSGSDLEKDQAKILPPLQKDTSRQNSTTPPKISGTKFQNSSAFLTPEDSAQKTELQSPHPLSNLSSLEPSDLEENVSKTVAQESLIKSTSFKHKLQNLEDRDRAGGRAAQWKQSRREEGDSPGSLSSVSEEAGLAEGVSTSSLIVMPENPEGSMMIATFENFTQELRRKFELRYRRSLLYSKNAKQAPDCLMKLLNQIRQRRLKKLEQFRSFVLQEASNLEKDIQGLWRLEEDVLEFWGKQSDDLKSFCDLQLLRLNPVQPS</sequence>
<reference evidence="10" key="1">
    <citation type="submission" date="2009-11" db="EMBL/GenBank/DDBJ databases">
        <authorList>
            <consortium name="Porcine genome sequencing project"/>
        </authorList>
    </citation>
    <scope>NUCLEOTIDE SEQUENCE [LARGE SCALE GENOMIC DNA]</scope>
    <source>
        <strain evidence="10">Duroc</strain>
    </source>
</reference>
<evidence type="ECO:0000313" key="9">
    <source>
        <dbReference type="Ensembl" id="ENSSSCP00000069138.1"/>
    </source>
</evidence>
<feature type="domain" description="Synaptonemal complex protein 2 Spt16M-like" evidence="8">
    <location>
        <begin position="292"/>
        <end position="402"/>
    </location>
</feature>
<dbReference type="InterPro" id="IPR024835">
    <property type="entry name" value="SYCP2-like"/>
</dbReference>
<name>A0A5G2QYC3_PIG</name>
<dbReference type="PANTHER" id="PTHR15607">
    <property type="entry name" value="SYNAPTONEMAL COMPLEX PROTEIN-RELATED"/>
    <property type="match status" value="1"/>
</dbReference>
<evidence type="ECO:0000256" key="5">
    <source>
        <dbReference type="ARBA" id="ARBA00023242"/>
    </source>
</evidence>
<evidence type="ECO:0000256" key="1">
    <source>
        <dbReference type="ARBA" id="ARBA00004123"/>
    </source>
</evidence>
<feature type="compositionally biased region" description="Low complexity" evidence="6">
    <location>
        <begin position="483"/>
        <end position="501"/>
    </location>
</feature>
<feature type="compositionally biased region" description="Polar residues" evidence="6">
    <location>
        <begin position="553"/>
        <end position="573"/>
    </location>
</feature>
<feature type="compositionally biased region" description="Basic and acidic residues" evidence="6">
    <location>
        <begin position="430"/>
        <end position="443"/>
    </location>
</feature>
<dbReference type="Proteomes" id="UP000008227">
    <property type="component" value="Chromosome 7"/>
</dbReference>
<feature type="region of interest" description="Disordered" evidence="6">
    <location>
        <begin position="483"/>
        <end position="606"/>
    </location>
</feature>
<evidence type="ECO:0000259" key="7">
    <source>
        <dbReference type="Pfam" id="PF18581"/>
    </source>
</evidence>
<protein>
    <submittedName>
        <fullName evidence="9">Synaptonemal complex protein 2 like</fullName>
    </submittedName>
</protein>
<proteinExistence type="inferred from homology"/>
<comment type="subcellular location">
    <subcellularLocation>
        <location evidence="2">Chromosome</location>
    </subcellularLocation>
    <subcellularLocation>
        <location evidence="1">Nucleus</location>
    </subcellularLocation>
</comment>
<dbReference type="STRING" id="9823.ENSSSCP00000069138"/>
<feature type="region of interest" description="Disordered" evidence="6">
    <location>
        <begin position="626"/>
        <end position="664"/>
    </location>
</feature>
<evidence type="ECO:0000256" key="3">
    <source>
        <dbReference type="ARBA" id="ARBA00007960"/>
    </source>
</evidence>
<feature type="domain" description="Synaptonemal complex protein 2 armadillo-repeat-like" evidence="7">
    <location>
        <begin position="27"/>
        <end position="200"/>
    </location>
</feature>
<feature type="region of interest" description="Disordered" evidence="6">
    <location>
        <begin position="424"/>
        <end position="470"/>
    </location>
</feature>
<dbReference type="PANTHER" id="PTHR15607:SF14">
    <property type="entry name" value="SYNAPTONEMAL COMPLEX PROTEIN 2-LIKE"/>
    <property type="match status" value="1"/>
</dbReference>
<keyword evidence="5" id="KW-0539">Nucleus</keyword>
<accession>A0A5G2QYC3</accession>
<keyword evidence="4" id="KW-0158">Chromosome</keyword>
<dbReference type="GO" id="GO:0005654">
    <property type="term" value="C:nucleoplasm"/>
    <property type="evidence" value="ECO:0007669"/>
    <property type="project" value="Ensembl"/>
</dbReference>
<dbReference type="InParanoid" id="A0A5G2QYC3"/>
<evidence type="ECO:0000313" key="10">
    <source>
        <dbReference type="Proteomes" id="UP000008227"/>
    </source>
</evidence>
<dbReference type="GeneTree" id="ENSGT00530000063859"/>
<evidence type="ECO:0000256" key="2">
    <source>
        <dbReference type="ARBA" id="ARBA00004286"/>
    </source>
</evidence>
<dbReference type="InterPro" id="IPR041322">
    <property type="entry name" value="SYCP2_ARLD"/>
</dbReference>
<dbReference type="GO" id="GO:0000800">
    <property type="term" value="C:lateral element"/>
    <property type="evidence" value="ECO:0000318"/>
    <property type="project" value="GO_Central"/>
</dbReference>
<dbReference type="FunCoup" id="A0A5G2QYC3">
    <property type="interactions" value="3"/>
</dbReference>
<evidence type="ECO:0000256" key="6">
    <source>
        <dbReference type="SAM" id="MobiDB-lite"/>
    </source>
</evidence>
<comment type="similarity">
    <text evidence="3">Belongs to the SYCP2 family.</text>
</comment>
<dbReference type="Pfam" id="PF18584">
    <property type="entry name" value="SYCP2_SLD"/>
    <property type="match status" value="1"/>
</dbReference>
<dbReference type="InterPro" id="IPR040560">
    <property type="entry name" value="SYCP2_SLD"/>
</dbReference>
<evidence type="ECO:0000256" key="4">
    <source>
        <dbReference type="ARBA" id="ARBA00022454"/>
    </source>
</evidence>
<organism evidence="9 10">
    <name type="scientific">Sus scrofa</name>
    <name type="common">Pig</name>
    <dbReference type="NCBI Taxonomy" id="9823"/>
    <lineage>
        <taxon>Eukaryota</taxon>
        <taxon>Metazoa</taxon>
        <taxon>Chordata</taxon>
        <taxon>Craniata</taxon>
        <taxon>Vertebrata</taxon>
        <taxon>Euteleostomi</taxon>
        <taxon>Mammalia</taxon>
        <taxon>Eutheria</taxon>
        <taxon>Laurasiatheria</taxon>
        <taxon>Artiodactyla</taxon>
        <taxon>Suina</taxon>
        <taxon>Suidae</taxon>
        <taxon>Sus</taxon>
    </lineage>
</organism>
<reference evidence="9" key="3">
    <citation type="submission" date="2025-08" db="UniProtKB">
        <authorList>
            <consortium name="Ensembl"/>
        </authorList>
    </citation>
    <scope>IDENTIFICATION</scope>
</reference>
<gene>
    <name evidence="9" type="primary">SYCP2L</name>
</gene>
<dbReference type="GO" id="GO:0000779">
    <property type="term" value="C:condensed chromosome, centromeric region"/>
    <property type="evidence" value="ECO:0000318"/>
    <property type="project" value="GO_Central"/>
</dbReference>
<keyword evidence="10" id="KW-1185">Reference proteome</keyword>
<dbReference type="AlphaFoldDB" id="A0A5G2QYC3"/>
<reference evidence="9" key="2">
    <citation type="journal article" date="2020" name="Gigascience">
        <title>An improved pig reference genome sequence to enable pig genetics and genomics research.</title>
        <authorList>
            <person name="Warr A."/>
            <person name="Affara N."/>
            <person name="Aken B."/>
            <person name="Beiki H."/>
            <person name="Bickhart D.M."/>
            <person name="Billis K."/>
            <person name="Chow W."/>
            <person name="Eory L."/>
            <person name="Finlayson H.A."/>
            <person name="Flicek P."/>
            <person name="Giron C.G."/>
            <person name="Griffin D.K."/>
            <person name="Hall R."/>
            <person name="Hannum G."/>
            <person name="Hourlier T."/>
            <person name="Howe K."/>
            <person name="Hume D.A."/>
            <person name="Izuogu O."/>
            <person name="Kim K."/>
            <person name="Koren S."/>
            <person name="Liu H."/>
            <person name="Manchanda N."/>
            <person name="Martin F.J."/>
            <person name="Nonneman D.J."/>
            <person name="O'Connor R.E."/>
            <person name="Phillippy A.M."/>
            <person name="Rohrer G.A."/>
            <person name="Rosen B.D."/>
            <person name="Rund L.A."/>
            <person name="Sargent C.A."/>
            <person name="Schook L.B."/>
            <person name="Schroeder S.G."/>
            <person name="Schwartz A.S."/>
            <person name="Skinner B.M."/>
            <person name="Talbot R."/>
            <person name="Tseng E."/>
            <person name="Tuggle C.K."/>
            <person name="Watson M."/>
            <person name="Smith T.P.L."/>
            <person name="Archibald A.L."/>
        </authorList>
    </citation>
    <scope>NUCLEOTIDE SEQUENCE [LARGE SCALE GENOMIC DNA]</scope>
    <source>
        <strain evidence="9">Duroc</strain>
    </source>
</reference>
<dbReference type="Pfam" id="PF18581">
    <property type="entry name" value="SYCP2_ARLD"/>
    <property type="match status" value="1"/>
</dbReference>
<reference evidence="9" key="4">
    <citation type="submission" date="2025-09" db="UniProtKB">
        <authorList>
            <consortium name="Ensembl"/>
        </authorList>
    </citation>
    <scope>IDENTIFICATION</scope>
</reference>
<dbReference type="Ensembl" id="ENSSSCT00000072383.2">
    <property type="protein sequence ID" value="ENSSSCP00000069138.1"/>
    <property type="gene ID" value="ENSSSCG00000051558.2"/>
</dbReference>
<feature type="compositionally biased region" description="Basic and acidic residues" evidence="6">
    <location>
        <begin position="626"/>
        <end position="635"/>
    </location>
</feature>
<dbReference type="Bgee" id="ENSSSCG00000051558">
    <property type="expression patterns" value="Expressed in oocyte and 4 other cell types or tissues"/>
</dbReference>
<dbReference type="SMR" id="A0A5G2QYC3"/>
<feature type="compositionally biased region" description="Basic residues" evidence="6">
    <location>
        <begin position="502"/>
        <end position="520"/>
    </location>
</feature>
<evidence type="ECO:0000259" key="8">
    <source>
        <dbReference type="Pfam" id="PF18584"/>
    </source>
</evidence>
<feature type="compositionally biased region" description="Polar residues" evidence="6">
    <location>
        <begin position="582"/>
        <end position="598"/>
    </location>
</feature>